<feature type="region of interest" description="Disordered" evidence="2">
    <location>
        <begin position="425"/>
        <end position="444"/>
    </location>
</feature>
<feature type="compositionally biased region" description="Low complexity" evidence="2">
    <location>
        <begin position="1244"/>
        <end position="1255"/>
    </location>
</feature>
<feature type="compositionally biased region" description="Polar residues" evidence="2">
    <location>
        <begin position="700"/>
        <end position="712"/>
    </location>
</feature>
<keyword evidence="1" id="KW-0863">Zinc-finger</keyword>
<feature type="compositionally biased region" description="Low complexity" evidence="2">
    <location>
        <begin position="1751"/>
        <end position="1767"/>
    </location>
</feature>
<feature type="compositionally biased region" description="Polar residues" evidence="2">
    <location>
        <begin position="374"/>
        <end position="386"/>
    </location>
</feature>
<feature type="compositionally biased region" description="Low complexity" evidence="2">
    <location>
        <begin position="1706"/>
        <end position="1722"/>
    </location>
</feature>
<evidence type="ECO:0000313" key="4">
    <source>
        <dbReference type="Proteomes" id="UP001652621"/>
    </source>
</evidence>
<feature type="compositionally biased region" description="Polar residues" evidence="2">
    <location>
        <begin position="1527"/>
        <end position="1542"/>
    </location>
</feature>
<feature type="compositionally biased region" description="Polar residues" evidence="2">
    <location>
        <begin position="956"/>
        <end position="998"/>
    </location>
</feature>
<feature type="region of interest" description="Disordered" evidence="2">
    <location>
        <begin position="672"/>
        <end position="794"/>
    </location>
</feature>
<feature type="region of interest" description="Disordered" evidence="2">
    <location>
        <begin position="314"/>
        <end position="341"/>
    </location>
</feature>
<feature type="region of interest" description="Disordered" evidence="2">
    <location>
        <begin position="1277"/>
        <end position="1297"/>
    </location>
</feature>
<feature type="region of interest" description="Disordered" evidence="2">
    <location>
        <begin position="1661"/>
        <end position="1790"/>
    </location>
</feature>
<sequence>MEKKKILSRARIDEGIFHIHIYADRNSSSNSQEQNKLNGVFKNADSKKNVESQGLFLNDDINKESNFEYEEEWDIDGIPELLNELDADIEKSFRTDTHQLPNRSQKCCTRELVLNSKSNEHFEHIGRKTSFQRTQRDVPFKHRKSSAFTGFSKGGQLISSTSSIPISSLESSFLFDSDHQFLRTAISDRMSSQAVNSNNLSTNVGSCGISNINSSQSGASNSNKSNTKMSIDHQATLDKGLKMKIKRTKPGTKSSEAKHEIVKATEQQQNGMSSGTGSNNVDESTNLISGATSLSSIQTNSGSVGNQIITSLTGNKKNGVNTGNQLNNNPSSGNNNMSSGILAPNIQIQTNSLGTKRASSGHRREKVKEKLSHSNRNLNEKNIPQSNEKEPQDKTSCNCNLTENSSLMCSSSFCVRRNDSSSIRLSGSNTTIPPGVFTPSTETPTTTATSTALLSVSATTASSAIISHSSTSSAMPNTPGPPTVGGNIKISSHIAAQLAAAAASNSLNGSLNTTDMKGPSQNITENQNKTATGTITTAMQHSISIPHSNNKISDMSSITNVSSAISGTNANILEEECSESPPPKRTKPNDVKPQGNNSINKETVDICIGTSVGTITEPDCLGPCEPGTSVTLEGIVWHETEGGVLVVNVTWRGKTYVGTLLDCTRHDWAPPRFCDSPSEELDSRTPKGRGKRGRTVTTPDLSNFTETRSSIYFSHPHVHSKLRNGNTKGGRGSSRSSTSTEKNGGGSSVSSGNGGSTPSTSPTGFLPPRAEKRKSKDESVSPLNTDNETQATPMVNASGIPISVCGSGLTNQPQSLINPVTGLNVQINTKKCKNTTPCAISPILLECPEQDCSKKYKHANGLRYHQSHAHGTISMLDDDSIADMDDSNITPIHSPICLAPTANESEVLENVSALIDPQSSTLKKPDPAKLSHTKSIGLDTGSLPSVASENAIENNNDISTLSGSDTPHTEPVSSESPKNANGSNNPSELTSPGQQPNDSDNDIDIGMISKVEKSSESASKHNLNEKAGVLRYVQPDSDESATKLVNVDDKISRTQIDVHAPANENENSRSSPNHLFKENCIVQQQIQKTDPFDIGKEPPTTNLNNLENSQTHKSPVIGKQKKNRKSPGPGEFDVDGFGTCNRASREEVQSPAYSDISDDSTPVNEQSILEKSIAEKNSDIVKKSPEIILSSGSGCQPNAPTSVPSSLSGYGVYQFYQQQQFSGQPAIEPQSNKSCLTGNAPQLSLSASCSSQQPPNNNDMKRKEPPLDLITKPAASNLQVSSPSPHESNKDQNQVQASNVPNQIVSSVPLGSSTINAGASKPVSHFYAFNYMSSNYPFNVDQNYAPISIASEDGKCNRNSGILSPTDPQHSSLVFKEDKGKDSPPENMKIFHQQQTTLNKGLKTDGPSKAEFLKTETNISTAAQIPQMPLHSKEMQGMGPYSNIYQRHPMTLNSQQMSREEELRRYYIFSDQQRRQSNAANSISLSNQNQVCTSQSSHPQCKDETLSVQVNSTSQQLPIKNKANMPLNINSNINKHMSGTKESSPKQKQDDDVKVIKQEGQKPTMETQGPPPPPTSQYFLHPSYITPTPFGFDPNHPIYRNVLMPSASPYNAAPYHLPISRYHAPEDLSRNTGTKALDVLHHAASQYYTTHKIHELSERALKSPNNNNSNGSNSVKVSVSSPSIAASQHSNINTNTTGHHSNTAQSTNSSQISLNLSQSIPSTSSKPEMSAQKSQCSGSTVPLSEPQKSQTTSNPAVVSSSTVVNSTGSGGPDSRSPPPQRHVHTHHHTHVGLGYPMYPAPYGAAVLASQQAAAVAVINPFPPGPTK</sequence>
<feature type="region of interest" description="Disordered" evidence="2">
    <location>
        <begin position="575"/>
        <end position="599"/>
    </location>
</feature>
<feature type="compositionally biased region" description="Polar residues" evidence="2">
    <location>
        <begin position="781"/>
        <end position="794"/>
    </location>
</feature>
<accession>A0ABM3VC10</accession>
<dbReference type="RefSeq" id="XP_058983329.1">
    <property type="nucleotide sequence ID" value="XM_059127346.1"/>
</dbReference>
<dbReference type="PANTHER" id="PTHR21564">
    <property type="entry name" value="BRAKELESS PROTEIN"/>
    <property type="match status" value="1"/>
</dbReference>
<dbReference type="PROSITE" id="PS50157">
    <property type="entry name" value="ZINC_FINGER_C2H2_2"/>
    <property type="match status" value="1"/>
</dbReference>
<dbReference type="RefSeq" id="XP_058983330.1">
    <property type="nucleotide sequence ID" value="XM_059127347.1"/>
</dbReference>
<evidence type="ECO:0000313" key="5">
    <source>
        <dbReference type="RefSeq" id="XP_058983328.1"/>
    </source>
</evidence>
<evidence type="ECO:0000259" key="3">
    <source>
        <dbReference type="PROSITE" id="PS50157"/>
    </source>
</evidence>
<gene>
    <name evidence="5 6 7" type="primary">LOC101893228</name>
</gene>
<dbReference type="GeneID" id="101893228"/>
<feature type="compositionally biased region" description="Low complexity" evidence="2">
    <location>
        <begin position="314"/>
        <end position="340"/>
    </location>
</feature>
<keyword evidence="1" id="KW-0862">Zinc</keyword>
<feature type="region of interest" description="Disordered" evidence="2">
    <location>
        <begin position="1090"/>
        <end position="1138"/>
    </location>
</feature>
<keyword evidence="4" id="KW-1185">Reference proteome</keyword>
<feature type="compositionally biased region" description="Polar residues" evidence="2">
    <location>
        <begin position="1099"/>
        <end position="1113"/>
    </location>
</feature>
<dbReference type="InterPro" id="IPR040010">
    <property type="entry name" value="ZN608/ZN609"/>
</dbReference>
<dbReference type="PANTHER" id="PTHR21564:SF5">
    <property type="entry name" value="SCRIBBLER, ISOFORM J"/>
    <property type="match status" value="1"/>
</dbReference>
<feature type="region of interest" description="Disordered" evidence="2">
    <location>
        <begin position="956"/>
        <end position="1004"/>
    </location>
</feature>
<feature type="compositionally biased region" description="Gly residues" evidence="2">
    <location>
        <begin position="743"/>
        <end position="755"/>
    </location>
</feature>
<feature type="region of interest" description="Disordered" evidence="2">
    <location>
        <begin position="1145"/>
        <end position="1164"/>
    </location>
</feature>
<feature type="region of interest" description="Disordered" evidence="2">
    <location>
        <begin position="353"/>
        <end position="395"/>
    </location>
</feature>
<name>A0ABM3VC10_MUSDO</name>
<dbReference type="InterPro" id="IPR013087">
    <property type="entry name" value="Znf_C2H2_type"/>
</dbReference>
<dbReference type="RefSeq" id="XP_058983328.1">
    <property type="nucleotide sequence ID" value="XM_059127345.1"/>
</dbReference>
<dbReference type="PROSITE" id="PS00028">
    <property type="entry name" value="ZINC_FINGER_C2H2_1"/>
    <property type="match status" value="1"/>
</dbReference>
<feature type="region of interest" description="Disordered" evidence="2">
    <location>
        <begin position="1244"/>
        <end position="1265"/>
    </location>
</feature>
<feature type="compositionally biased region" description="Low complexity" evidence="2">
    <location>
        <begin position="1662"/>
        <end position="1683"/>
    </location>
</feature>
<evidence type="ECO:0000313" key="6">
    <source>
        <dbReference type="RefSeq" id="XP_058983329.1"/>
    </source>
</evidence>
<protein>
    <submittedName>
        <fullName evidence="5 6">Mucin-2 isoform X1</fullName>
    </submittedName>
</protein>
<feature type="compositionally biased region" description="Polar residues" evidence="2">
    <location>
        <begin position="1684"/>
        <end position="1705"/>
    </location>
</feature>
<feature type="compositionally biased region" description="Polar residues" evidence="2">
    <location>
        <begin position="1723"/>
        <end position="1750"/>
    </location>
</feature>
<keyword evidence="1" id="KW-0479">Metal-binding</keyword>
<organism evidence="4 7">
    <name type="scientific">Musca domestica</name>
    <name type="common">House fly</name>
    <dbReference type="NCBI Taxonomy" id="7370"/>
    <lineage>
        <taxon>Eukaryota</taxon>
        <taxon>Metazoa</taxon>
        <taxon>Ecdysozoa</taxon>
        <taxon>Arthropoda</taxon>
        <taxon>Hexapoda</taxon>
        <taxon>Insecta</taxon>
        <taxon>Pterygota</taxon>
        <taxon>Neoptera</taxon>
        <taxon>Endopterygota</taxon>
        <taxon>Diptera</taxon>
        <taxon>Brachycera</taxon>
        <taxon>Muscomorpha</taxon>
        <taxon>Muscoidea</taxon>
        <taxon>Muscidae</taxon>
        <taxon>Musca</taxon>
    </lineage>
</organism>
<dbReference type="Proteomes" id="UP001652621">
    <property type="component" value="Unplaced"/>
</dbReference>
<proteinExistence type="predicted"/>
<feature type="region of interest" description="Disordered" evidence="2">
    <location>
        <begin position="918"/>
        <end position="944"/>
    </location>
</feature>
<reference evidence="5 6" key="1">
    <citation type="submission" date="2025-05" db="UniProtKB">
        <authorList>
            <consortium name="RefSeq"/>
        </authorList>
    </citation>
    <scope>IDENTIFICATION</scope>
    <source>
        <strain evidence="5 6">Aabys</strain>
        <tissue evidence="5 6">Whole body</tissue>
    </source>
</reference>
<feature type="compositionally biased region" description="Basic and acidic residues" evidence="2">
    <location>
        <begin position="1543"/>
        <end position="1553"/>
    </location>
</feature>
<evidence type="ECO:0000256" key="2">
    <source>
        <dbReference type="SAM" id="MobiDB-lite"/>
    </source>
</evidence>
<feature type="region of interest" description="Disordered" evidence="2">
    <location>
        <begin position="1521"/>
        <end position="1553"/>
    </location>
</feature>
<feature type="compositionally biased region" description="Low complexity" evidence="2">
    <location>
        <begin position="733"/>
        <end position="742"/>
    </location>
</feature>
<evidence type="ECO:0000313" key="7">
    <source>
        <dbReference type="RefSeq" id="XP_058983330.1"/>
    </source>
</evidence>
<evidence type="ECO:0000256" key="1">
    <source>
        <dbReference type="PROSITE-ProRule" id="PRU00042"/>
    </source>
</evidence>
<feature type="compositionally biased region" description="Basic residues" evidence="2">
    <location>
        <begin position="1781"/>
        <end position="1790"/>
    </location>
</feature>
<feature type="domain" description="C2H2-type" evidence="3">
    <location>
        <begin position="845"/>
        <end position="870"/>
    </location>
</feature>